<dbReference type="AlphaFoldDB" id="A0A0S7XJL0"/>
<protein>
    <recommendedName>
        <fullName evidence="3">NodB homology domain-containing protein</fullName>
    </recommendedName>
</protein>
<dbReference type="GO" id="GO:0016810">
    <property type="term" value="F:hydrolase activity, acting on carbon-nitrogen (but not peptide) bonds"/>
    <property type="evidence" value="ECO:0007669"/>
    <property type="project" value="InterPro"/>
</dbReference>
<proteinExistence type="predicted"/>
<reference evidence="4 5" key="1">
    <citation type="journal article" date="2015" name="Microbiome">
        <title>Genomic resolution of linkages in carbon, nitrogen, and sulfur cycling among widespread estuary sediment bacteria.</title>
        <authorList>
            <person name="Baker B.J."/>
            <person name="Lazar C.S."/>
            <person name="Teske A.P."/>
            <person name="Dick G.J."/>
        </authorList>
    </citation>
    <scope>NUCLEOTIDE SEQUENCE [LARGE SCALE GENOMIC DNA]</scope>
    <source>
        <strain evidence="4">DG_54_3</strain>
    </source>
</reference>
<organism evidence="4 5">
    <name type="scientific">candidate division WOR-1 bacterium DG_54_3</name>
    <dbReference type="NCBI Taxonomy" id="1703775"/>
    <lineage>
        <taxon>Bacteria</taxon>
        <taxon>Bacillati</taxon>
        <taxon>Saganbacteria</taxon>
    </lineage>
</organism>
<dbReference type="GO" id="GO:0016020">
    <property type="term" value="C:membrane"/>
    <property type="evidence" value="ECO:0007669"/>
    <property type="project" value="TreeGrafter"/>
</dbReference>
<dbReference type="PANTHER" id="PTHR10587:SF133">
    <property type="entry name" value="CHITIN DEACETYLASE 1-RELATED"/>
    <property type="match status" value="1"/>
</dbReference>
<sequence>MRRFALSILLMILFTISLIAKSDEKKQVAVTFDDLPASNIATFEEQLRINRKILEILDHYQIKAIGFVIGSRVFGKTDILDLWLKKGHDLGNHTYSHMDFDKVDPSPFQIDITKGASQIRKLLKQRKKDLRYFRFPYFHEGNSQRKKDALRKFLKQQSYIIAPVTIHPHDSEYNGRFVKAWGSNDKKQKDSVKTEYLEQIKSKTEEAENLSRQLFSRDIKHVLLLHLNRINGEVLDQILEYYSRSGYSFVSLKDALKDSVYSLKEEYVGSEELTWLERLKRSSQKE</sequence>
<dbReference type="InterPro" id="IPR050248">
    <property type="entry name" value="Polysacc_deacetylase_ArnD"/>
</dbReference>
<dbReference type="InterPro" id="IPR011330">
    <property type="entry name" value="Glyco_hydro/deAcase_b/a-brl"/>
</dbReference>
<dbReference type="Gene3D" id="3.20.20.370">
    <property type="entry name" value="Glycoside hydrolase/deacetylase"/>
    <property type="match status" value="1"/>
</dbReference>
<dbReference type="GO" id="GO:0005975">
    <property type="term" value="P:carbohydrate metabolic process"/>
    <property type="evidence" value="ECO:0007669"/>
    <property type="project" value="InterPro"/>
</dbReference>
<keyword evidence="2" id="KW-0378">Hydrolase</keyword>
<evidence type="ECO:0000313" key="4">
    <source>
        <dbReference type="EMBL" id="KPJ62632.1"/>
    </source>
</evidence>
<dbReference type="InterPro" id="IPR002509">
    <property type="entry name" value="NODB_dom"/>
</dbReference>
<dbReference type="PROSITE" id="PS51677">
    <property type="entry name" value="NODB"/>
    <property type="match status" value="1"/>
</dbReference>
<evidence type="ECO:0000259" key="3">
    <source>
        <dbReference type="PROSITE" id="PS51677"/>
    </source>
</evidence>
<accession>A0A0S7XJL0</accession>
<name>A0A0S7XJL0_UNCSA</name>
<evidence type="ECO:0000256" key="1">
    <source>
        <dbReference type="ARBA" id="ARBA00022723"/>
    </source>
</evidence>
<comment type="caution">
    <text evidence="4">The sequence shown here is derived from an EMBL/GenBank/DDBJ whole genome shotgun (WGS) entry which is preliminary data.</text>
</comment>
<dbReference type="Proteomes" id="UP000051861">
    <property type="component" value="Unassembled WGS sequence"/>
</dbReference>
<dbReference type="EMBL" id="LIZX01000262">
    <property type="protein sequence ID" value="KPJ62632.1"/>
    <property type="molecule type" value="Genomic_DNA"/>
</dbReference>
<evidence type="ECO:0000313" key="5">
    <source>
        <dbReference type="Proteomes" id="UP000051861"/>
    </source>
</evidence>
<dbReference type="GO" id="GO:0046872">
    <property type="term" value="F:metal ion binding"/>
    <property type="evidence" value="ECO:0007669"/>
    <property type="project" value="UniProtKB-KW"/>
</dbReference>
<evidence type="ECO:0000256" key="2">
    <source>
        <dbReference type="ARBA" id="ARBA00022801"/>
    </source>
</evidence>
<feature type="domain" description="NodB homology" evidence="3">
    <location>
        <begin position="26"/>
        <end position="250"/>
    </location>
</feature>
<dbReference type="PANTHER" id="PTHR10587">
    <property type="entry name" value="GLYCOSYL TRANSFERASE-RELATED"/>
    <property type="match status" value="1"/>
</dbReference>
<keyword evidence="1" id="KW-0479">Metal-binding</keyword>
<gene>
    <name evidence="4" type="ORF">AMJ44_15385</name>
</gene>
<dbReference type="Pfam" id="PF01522">
    <property type="entry name" value="Polysacc_deac_1"/>
    <property type="match status" value="1"/>
</dbReference>
<dbReference type="SUPFAM" id="SSF88713">
    <property type="entry name" value="Glycoside hydrolase/deacetylase"/>
    <property type="match status" value="1"/>
</dbReference>